<accession>A0ABS1QEG5</accession>
<evidence type="ECO:0000313" key="1">
    <source>
        <dbReference type="EMBL" id="MBL1220494.1"/>
    </source>
</evidence>
<name>A0ABS1QEG5_9FLAO</name>
<reference evidence="1 2" key="1">
    <citation type="submission" date="2020-12" db="EMBL/GenBank/DDBJ databases">
        <title>Chryseobacterium endoalhailicus sp. nov., isolated from seed of leguminous plant.</title>
        <authorList>
            <person name="Zhang X."/>
        </authorList>
    </citation>
    <scope>NUCLEOTIDE SEQUENCE [LARGE SCALE GENOMIC DNA]</scope>
    <source>
        <strain evidence="1 2">L7</strain>
    </source>
</reference>
<organism evidence="1 2">
    <name type="scientific">Chryseobacterium endalhagicum</name>
    <dbReference type="NCBI Taxonomy" id="2797638"/>
    <lineage>
        <taxon>Bacteria</taxon>
        <taxon>Pseudomonadati</taxon>
        <taxon>Bacteroidota</taxon>
        <taxon>Flavobacteriia</taxon>
        <taxon>Flavobacteriales</taxon>
        <taxon>Weeksellaceae</taxon>
        <taxon>Chryseobacterium group</taxon>
        <taxon>Chryseobacterium</taxon>
    </lineage>
</organism>
<dbReference type="EMBL" id="JAELVM010000001">
    <property type="protein sequence ID" value="MBL1220494.1"/>
    <property type="molecule type" value="Genomic_DNA"/>
</dbReference>
<evidence type="ECO:0000313" key="2">
    <source>
        <dbReference type="Proteomes" id="UP000661696"/>
    </source>
</evidence>
<dbReference type="RefSeq" id="WP_202089821.1">
    <property type="nucleotide sequence ID" value="NZ_JAELVM010000001.1"/>
</dbReference>
<keyword evidence="2" id="KW-1185">Reference proteome</keyword>
<proteinExistence type="predicted"/>
<gene>
    <name evidence="1" type="ORF">JET18_06570</name>
</gene>
<sequence>MKFFKANESSGSLQLLNEKEERMGELLFGFIGGLNDRIKIGDEVYAIKGTGFLWMGTNIFDAYGRLVLKIDASKSRIFYYGETTEIYTYQYKGWLSKTLNLYNWEDQLLVSLHHKQKFLKTIYTVEIDEDFNNSIIILSFLSFYHTWLSSG</sequence>
<protein>
    <submittedName>
        <fullName evidence="1">Uncharacterized protein</fullName>
    </submittedName>
</protein>
<dbReference type="Proteomes" id="UP000661696">
    <property type="component" value="Unassembled WGS sequence"/>
</dbReference>
<comment type="caution">
    <text evidence="1">The sequence shown here is derived from an EMBL/GenBank/DDBJ whole genome shotgun (WGS) entry which is preliminary data.</text>
</comment>